<dbReference type="RefSeq" id="WP_246590878.1">
    <property type="nucleotide sequence ID" value="NZ_CAJQUM010000001.1"/>
</dbReference>
<proteinExistence type="predicted"/>
<dbReference type="Gene3D" id="1.20.58.380">
    <property type="entry name" value="Flagellar protein flit"/>
    <property type="match status" value="1"/>
</dbReference>
<dbReference type="Proteomes" id="UP000742786">
    <property type="component" value="Unassembled WGS sequence"/>
</dbReference>
<keyword evidence="4" id="KW-0143">Chaperone</keyword>
<evidence type="ECO:0000313" key="6">
    <source>
        <dbReference type="EMBL" id="CAG4883221.1"/>
    </source>
</evidence>
<evidence type="ECO:0000256" key="3">
    <source>
        <dbReference type="ARBA" id="ARBA00022795"/>
    </source>
</evidence>
<dbReference type="GO" id="GO:0044781">
    <property type="term" value="P:bacterial-type flagellum organization"/>
    <property type="evidence" value="ECO:0007669"/>
    <property type="project" value="UniProtKB-KW"/>
</dbReference>
<keyword evidence="6" id="KW-0966">Cell projection</keyword>
<keyword evidence="6" id="KW-0282">Flagellum</keyword>
<evidence type="ECO:0000313" key="7">
    <source>
        <dbReference type="Proteomes" id="UP000742786"/>
    </source>
</evidence>
<dbReference type="AlphaFoldDB" id="A0A916J6B6"/>
<keyword evidence="2" id="KW-0963">Cytoplasm</keyword>
<organism evidence="6 7">
    <name type="scientific">Georgfuchsia toluolica</name>
    <dbReference type="NCBI Taxonomy" id="424218"/>
    <lineage>
        <taxon>Bacteria</taxon>
        <taxon>Pseudomonadati</taxon>
        <taxon>Pseudomonadota</taxon>
        <taxon>Betaproteobacteria</taxon>
        <taxon>Nitrosomonadales</taxon>
        <taxon>Sterolibacteriaceae</taxon>
        <taxon>Georgfuchsia</taxon>
    </lineage>
</organism>
<keyword evidence="3" id="KW-1005">Bacterial flagellum biogenesis</keyword>
<dbReference type="Pfam" id="PF05400">
    <property type="entry name" value="FliT"/>
    <property type="match status" value="1"/>
</dbReference>
<protein>
    <recommendedName>
        <fullName evidence="5">Flagellar protein FliT</fullName>
    </recommendedName>
</protein>
<evidence type="ECO:0000256" key="5">
    <source>
        <dbReference type="ARBA" id="ARBA00093797"/>
    </source>
</evidence>
<keyword evidence="6" id="KW-0969">Cilium</keyword>
<evidence type="ECO:0000256" key="2">
    <source>
        <dbReference type="ARBA" id="ARBA00022490"/>
    </source>
</evidence>
<accession>A0A916J6B6</accession>
<comment type="caution">
    <text evidence="6">The sequence shown here is derived from an EMBL/GenBank/DDBJ whole genome shotgun (WGS) entry which is preliminary data.</text>
</comment>
<name>A0A916J6B6_9PROT</name>
<reference evidence="6" key="1">
    <citation type="submission" date="2021-04" db="EMBL/GenBank/DDBJ databases">
        <authorList>
            <person name="Hornung B."/>
        </authorList>
    </citation>
    <scope>NUCLEOTIDE SEQUENCE</scope>
    <source>
        <strain evidence="6">G5G6</strain>
    </source>
</reference>
<evidence type="ECO:0000256" key="4">
    <source>
        <dbReference type="ARBA" id="ARBA00023186"/>
    </source>
</evidence>
<comment type="subcellular location">
    <subcellularLocation>
        <location evidence="1">Cytoplasm</location>
        <location evidence="1">Cytosol</location>
    </subcellularLocation>
</comment>
<sequence length="110" mass="12506">MLLMPSQINIYKEICALSAQMVEAARANDWERLVALERNVATLRDGLIGEDDGSSPSFQELDLKHGLIQRILDDDAEIRRHTEPWMERVRRFLGGRSTHERVERTCGGGS</sequence>
<evidence type="ECO:0000256" key="1">
    <source>
        <dbReference type="ARBA" id="ARBA00004514"/>
    </source>
</evidence>
<dbReference type="InterPro" id="IPR008622">
    <property type="entry name" value="FliT"/>
</dbReference>
<dbReference type="EMBL" id="CAJQUM010000001">
    <property type="protein sequence ID" value="CAG4883221.1"/>
    <property type="molecule type" value="Genomic_DNA"/>
</dbReference>
<gene>
    <name evidence="6" type="ORF">GTOL_11103</name>
</gene>
<keyword evidence="7" id="KW-1185">Reference proteome</keyword>